<organism evidence="1 2">
    <name type="scientific">Trichinella nativa</name>
    <dbReference type="NCBI Taxonomy" id="6335"/>
    <lineage>
        <taxon>Eukaryota</taxon>
        <taxon>Metazoa</taxon>
        <taxon>Ecdysozoa</taxon>
        <taxon>Nematoda</taxon>
        <taxon>Enoplea</taxon>
        <taxon>Dorylaimia</taxon>
        <taxon>Trichinellida</taxon>
        <taxon>Trichinellidae</taxon>
        <taxon>Trichinella</taxon>
    </lineage>
</organism>
<name>A0A0V1KU12_9BILA</name>
<comment type="caution">
    <text evidence="1">The sequence shown here is derived from an EMBL/GenBank/DDBJ whole genome shotgun (WGS) entry which is preliminary data.</text>
</comment>
<proteinExistence type="predicted"/>
<sequence length="86" mass="9937">MTTTKADEQYSVVYVCVCRRVKRKEEEEEEEEEKREKPVYLANGKTRAQRILTLLGFQSNELSNSIPSVASKLSHVKALLIDRQTH</sequence>
<dbReference type="EMBL" id="JYDW01000249">
    <property type="protein sequence ID" value="KRZ50800.1"/>
    <property type="molecule type" value="Genomic_DNA"/>
</dbReference>
<keyword evidence="2" id="KW-1185">Reference proteome</keyword>
<protein>
    <submittedName>
        <fullName evidence="1">Uncharacterized protein</fullName>
    </submittedName>
</protein>
<dbReference type="AlphaFoldDB" id="A0A0V1KU12"/>
<evidence type="ECO:0000313" key="1">
    <source>
        <dbReference type="EMBL" id="KRZ50800.1"/>
    </source>
</evidence>
<accession>A0A0V1KU12</accession>
<gene>
    <name evidence="1" type="ORF">T02_4253</name>
</gene>
<dbReference type="Proteomes" id="UP000054721">
    <property type="component" value="Unassembled WGS sequence"/>
</dbReference>
<evidence type="ECO:0000313" key="2">
    <source>
        <dbReference type="Proteomes" id="UP000054721"/>
    </source>
</evidence>
<reference evidence="1 2" key="1">
    <citation type="submission" date="2015-05" db="EMBL/GenBank/DDBJ databases">
        <title>Evolution of Trichinella species and genotypes.</title>
        <authorList>
            <person name="Korhonen P.K."/>
            <person name="Edoardo P."/>
            <person name="Giuseppe L.R."/>
            <person name="Gasser R.B."/>
        </authorList>
    </citation>
    <scope>NUCLEOTIDE SEQUENCE [LARGE SCALE GENOMIC DNA]</scope>
    <source>
        <strain evidence="1">ISS10</strain>
    </source>
</reference>